<feature type="non-terminal residue" evidence="1">
    <location>
        <position position="1"/>
    </location>
</feature>
<evidence type="ECO:0000313" key="1">
    <source>
        <dbReference type="EMBL" id="CAI8010857.1"/>
    </source>
</evidence>
<protein>
    <submittedName>
        <fullName evidence="1">Uncharacterized protein</fullName>
    </submittedName>
</protein>
<accession>A0AA35WEV3</accession>
<dbReference type="EMBL" id="CASHTH010001069">
    <property type="protein sequence ID" value="CAI8010857.1"/>
    <property type="molecule type" value="Genomic_DNA"/>
</dbReference>
<organism evidence="1 2">
    <name type="scientific">Geodia barretti</name>
    <name type="common">Barrett's horny sponge</name>
    <dbReference type="NCBI Taxonomy" id="519541"/>
    <lineage>
        <taxon>Eukaryota</taxon>
        <taxon>Metazoa</taxon>
        <taxon>Porifera</taxon>
        <taxon>Demospongiae</taxon>
        <taxon>Heteroscleromorpha</taxon>
        <taxon>Tetractinellida</taxon>
        <taxon>Astrophorina</taxon>
        <taxon>Geodiidae</taxon>
        <taxon>Geodia</taxon>
    </lineage>
</organism>
<dbReference type="Proteomes" id="UP001174909">
    <property type="component" value="Unassembled WGS sequence"/>
</dbReference>
<sequence>MSTTNPKKALTAHYVAFLRSITDPGRLATALYSEGLIGPVVRNKAKLVTVTELERSQELLSVVWQKVAINEDAFYKLFKVISQDPTMEELCSLLKKTMGGPNVSLPTDCNTLVGGWRHEMVNGCVDVRLQIPEEACVKAIILELDAHVGGNKESSINPTIFRDKSQVEWLPSSDGFQTYFKELELDCTDVGGLAAALFQKGMIDEKTNNRAVFPRLSQYERTGELLSVVQPVVTTSEDAYDIFLGVISQDPSWQCYHLLTKRKG</sequence>
<keyword evidence="2" id="KW-1185">Reference proteome</keyword>
<proteinExistence type="predicted"/>
<evidence type="ECO:0000313" key="2">
    <source>
        <dbReference type="Proteomes" id="UP001174909"/>
    </source>
</evidence>
<reference evidence="1" key="1">
    <citation type="submission" date="2023-03" db="EMBL/GenBank/DDBJ databases">
        <authorList>
            <person name="Steffen K."/>
            <person name="Cardenas P."/>
        </authorList>
    </citation>
    <scope>NUCLEOTIDE SEQUENCE</scope>
</reference>
<dbReference type="AlphaFoldDB" id="A0AA35WEV3"/>
<gene>
    <name evidence="1" type="ORF">GBAR_LOCUS7102</name>
</gene>
<name>A0AA35WEV3_GEOBA</name>
<comment type="caution">
    <text evidence="1">The sequence shown here is derived from an EMBL/GenBank/DDBJ whole genome shotgun (WGS) entry which is preliminary data.</text>
</comment>